<dbReference type="GO" id="GO:0016788">
    <property type="term" value="F:hydrolase activity, acting on ester bonds"/>
    <property type="evidence" value="ECO:0007669"/>
    <property type="project" value="InterPro"/>
</dbReference>
<dbReference type="Proteomes" id="UP000008550">
    <property type="component" value="Chromosome"/>
</dbReference>
<dbReference type="Pfam" id="PF01026">
    <property type="entry name" value="TatD_DNase"/>
    <property type="match status" value="1"/>
</dbReference>
<feature type="binding site" evidence="2">
    <location>
        <position position="89"/>
    </location>
    <ligand>
        <name>a divalent metal cation</name>
        <dbReference type="ChEBI" id="CHEBI:60240"/>
        <label>1</label>
    </ligand>
</feature>
<evidence type="ECO:0000256" key="2">
    <source>
        <dbReference type="PIRSR" id="PIRSR005902-1"/>
    </source>
</evidence>
<dbReference type="Gene3D" id="3.20.20.140">
    <property type="entry name" value="Metal-dependent hydrolases"/>
    <property type="match status" value="1"/>
</dbReference>
<evidence type="ECO:0000313" key="3">
    <source>
        <dbReference type="EMBL" id="ABZ82744.1"/>
    </source>
</evidence>
<dbReference type="InterPro" id="IPR032466">
    <property type="entry name" value="Metal_Hydrolase"/>
</dbReference>
<keyword evidence="2" id="KW-0479">Metal-binding</keyword>
<evidence type="ECO:0000313" key="4">
    <source>
        <dbReference type="Proteomes" id="UP000008550"/>
    </source>
</evidence>
<dbReference type="GO" id="GO:0046872">
    <property type="term" value="F:metal ion binding"/>
    <property type="evidence" value="ECO:0007669"/>
    <property type="project" value="UniProtKB-KW"/>
</dbReference>
<dbReference type="PIRSF" id="PIRSF005902">
    <property type="entry name" value="DNase_TatD"/>
    <property type="match status" value="1"/>
</dbReference>
<accession>B0TD46</accession>
<gene>
    <name evidence="3" type="ORF">HM1_0125</name>
</gene>
<keyword evidence="4" id="KW-1185">Reference proteome</keyword>
<sequence>MNALRYIDSHCHLDLFDNMNKFLDDTKNYKNSIITMTTTPRAYQKNRELCSRYSHVFVALGLHPQLIAEREKELDILFKYIEEAKFIGEIGIDQGPRYYKTIDAQIRIFNDIIDKCDWYGNKIISIHSLRSADIILEILRSNVRNKSNKFIMHWFTGDIKTLQDAIKLGCFFSINSQMINSDRGKKIVSILPKEKILVESDAPFVIKFESGKEHNQYMNETVRLINEIRKEDISQQISLNGIELLSQ</sequence>
<proteinExistence type="predicted"/>
<dbReference type="CDD" id="cd01310">
    <property type="entry name" value="TatD_DNAse"/>
    <property type="match status" value="1"/>
</dbReference>
<dbReference type="PANTHER" id="PTHR46124">
    <property type="entry name" value="D-AMINOACYL-TRNA DEACYLASE"/>
    <property type="match status" value="1"/>
</dbReference>
<dbReference type="STRING" id="498761.HM1_0125"/>
<name>B0TD46_HELMI</name>
<dbReference type="HOGENOM" id="CLU_031506_5_0_9"/>
<feature type="binding site" evidence="2">
    <location>
        <position position="12"/>
    </location>
    <ligand>
        <name>a divalent metal cation</name>
        <dbReference type="ChEBI" id="CHEBI:60240"/>
        <label>1</label>
    </ligand>
</feature>
<dbReference type="RefSeq" id="WP_012281293.1">
    <property type="nucleotide sequence ID" value="NC_010337.2"/>
</dbReference>
<dbReference type="PROSITE" id="PS01137">
    <property type="entry name" value="TATD_1"/>
    <property type="match status" value="1"/>
</dbReference>
<dbReference type="SUPFAM" id="SSF51556">
    <property type="entry name" value="Metallo-dependent hydrolases"/>
    <property type="match status" value="1"/>
</dbReference>
<dbReference type="KEGG" id="hmo:HM1_0125"/>
<reference evidence="3 4" key="1">
    <citation type="journal article" date="2008" name="J. Bacteriol.">
        <title>The genome of Heliobacterium modesticaldum, a phototrophic representative of the Firmicutes containing the simplest photosynthetic apparatus.</title>
        <authorList>
            <person name="Sattley W.M."/>
            <person name="Madigan M.T."/>
            <person name="Swingley W.D."/>
            <person name="Cheung P.C."/>
            <person name="Clocksin K.M."/>
            <person name="Conrad A.L."/>
            <person name="Dejesa L.C."/>
            <person name="Honchak B.M."/>
            <person name="Jung D.O."/>
            <person name="Karbach L.E."/>
            <person name="Kurdoglu A."/>
            <person name="Lahiri S."/>
            <person name="Mastrian S.D."/>
            <person name="Page L.E."/>
            <person name="Taylor H.L."/>
            <person name="Wang Z.T."/>
            <person name="Raymond J."/>
            <person name="Chen M."/>
            <person name="Blankenship R.E."/>
            <person name="Touchman J.W."/>
        </authorList>
    </citation>
    <scope>NUCLEOTIDE SEQUENCE [LARGE SCALE GENOMIC DNA]</scope>
    <source>
        <strain evidence="4">ATCC 51547 / Ice1</strain>
    </source>
</reference>
<evidence type="ECO:0000256" key="1">
    <source>
        <dbReference type="ARBA" id="ARBA00022801"/>
    </source>
</evidence>
<dbReference type="eggNOG" id="COG0084">
    <property type="taxonomic scope" value="Bacteria"/>
</dbReference>
<dbReference type="PANTHER" id="PTHR46124:SF2">
    <property type="entry name" value="D-AMINOACYL-TRNA DEACYLASE"/>
    <property type="match status" value="1"/>
</dbReference>
<keyword evidence="1" id="KW-0378">Hydrolase</keyword>
<feature type="binding site" evidence="2">
    <location>
        <position position="127"/>
    </location>
    <ligand>
        <name>a divalent metal cation</name>
        <dbReference type="ChEBI" id="CHEBI:60240"/>
        <label>2</label>
    </ligand>
</feature>
<dbReference type="EMBL" id="CP000930">
    <property type="protein sequence ID" value="ABZ82744.1"/>
    <property type="molecule type" value="Genomic_DNA"/>
</dbReference>
<feature type="binding site" evidence="2">
    <location>
        <position position="10"/>
    </location>
    <ligand>
        <name>a divalent metal cation</name>
        <dbReference type="ChEBI" id="CHEBI:60240"/>
        <label>1</label>
    </ligand>
</feature>
<feature type="binding site" evidence="2">
    <location>
        <position position="201"/>
    </location>
    <ligand>
        <name>a divalent metal cation</name>
        <dbReference type="ChEBI" id="CHEBI:60240"/>
        <label>1</label>
    </ligand>
</feature>
<feature type="binding site" evidence="2">
    <location>
        <position position="153"/>
    </location>
    <ligand>
        <name>a divalent metal cation</name>
        <dbReference type="ChEBI" id="CHEBI:60240"/>
        <label>2</label>
    </ligand>
</feature>
<dbReference type="InterPro" id="IPR018228">
    <property type="entry name" value="DNase_TatD-rel_CS"/>
</dbReference>
<dbReference type="NCBIfam" id="NF041926">
    <property type="entry name" value="QatD"/>
    <property type="match status" value="1"/>
</dbReference>
<dbReference type="InterPro" id="IPR049677">
    <property type="entry name" value="QatD"/>
</dbReference>
<dbReference type="AlphaFoldDB" id="B0TD46"/>
<dbReference type="InterPro" id="IPR001130">
    <property type="entry name" value="TatD-like"/>
</dbReference>
<organism evidence="3 4">
    <name type="scientific">Heliobacterium modesticaldum (strain ATCC 51547 / Ice1)</name>
    <dbReference type="NCBI Taxonomy" id="498761"/>
    <lineage>
        <taxon>Bacteria</taxon>
        <taxon>Bacillati</taxon>
        <taxon>Bacillota</taxon>
        <taxon>Clostridia</taxon>
        <taxon>Eubacteriales</taxon>
        <taxon>Heliobacteriaceae</taxon>
        <taxon>Heliomicrobium</taxon>
    </lineage>
</organism>
<protein>
    <submittedName>
        <fullName evidence="3">Tatd deoxyribonuclease family</fullName>
    </submittedName>
</protein>